<organism evidence="5">
    <name type="scientific">bioreactor metagenome</name>
    <dbReference type="NCBI Taxonomy" id="1076179"/>
    <lineage>
        <taxon>unclassified sequences</taxon>
        <taxon>metagenomes</taxon>
        <taxon>ecological metagenomes</taxon>
    </lineage>
</organism>
<dbReference type="GO" id="GO:0003677">
    <property type="term" value="F:DNA binding"/>
    <property type="evidence" value="ECO:0007669"/>
    <property type="project" value="UniProtKB-KW"/>
</dbReference>
<dbReference type="InterPro" id="IPR018334">
    <property type="entry name" value="ArsR_HTH"/>
</dbReference>
<keyword evidence="3" id="KW-0804">Transcription</keyword>
<dbReference type="PROSITE" id="PS00846">
    <property type="entry name" value="HTH_ARSR_1"/>
    <property type="match status" value="1"/>
</dbReference>
<keyword evidence="1" id="KW-0805">Transcription regulation</keyword>
<dbReference type="PRINTS" id="PR00778">
    <property type="entry name" value="HTHARSR"/>
</dbReference>
<evidence type="ECO:0000256" key="2">
    <source>
        <dbReference type="ARBA" id="ARBA00023125"/>
    </source>
</evidence>
<evidence type="ECO:0000259" key="4">
    <source>
        <dbReference type="PROSITE" id="PS50987"/>
    </source>
</evidence>
<proteinExistence type="predicted"/>
<sequence>MEDRYNVEACDLLCVHEDVVKKVRSEMPDEDALYDLTELFRIFGDSTRIRILYVLGASEMCVCDIAALLGMTQSAISHQLRALKNTRLIKSRREGKTVFYALADSHVRTIIDQGMEHVSE</sequence>
<dbReference type="PROSITE" id="PS50987">
    <property type="entry name" value="HTH_ARSR_2"/>
    <property type="match status" value="1"/>
</dbReference>
<evidence type="ECO:0000256" key="3">
    <source>
        <dbReference type="ARBA" id="ARBA00023163"/>
    </source>
</evidence>
<dbReference type="InterPro" id="IPR011991">
    <property type="entry name" value="ArsR-like_HTH"/>
</dbReference>
<dbReference type="SUPFAM" id="SSF46785">
    <property type="entry name" value="Winged helix' DNA-binding domain"/>
    <property type="match status" value="1"/>
</dbReference>
<dbReference type="SMART" id="SM00418">
    <property type="entry name" value="HTH_ARSR"/>
    <property type="match status" value="1"/>
</dbReference>
<evidence type="ECO:0000313" key="5">
    <source>
        <dbReference type="EMBL" id="MPM31121.1"/>
    </source>
</evidence>
<dbReference type="InterPro" id="IPR036390">
    <property type="entry name" value="WH_DNA-bd_sf"/>
</dbReference>
<evidence type="ECO:0000256" key="1">
    <source>
        <dbReference type="ARBA" id="ARBA00023015"/>
    </source>
</evidence>
<reference evidence="5" key="1">
    <citation type="submission" date="2019-08" db="EMBL/GenBank/DDBJ databases">
        <authorList>
            <person name="Kucharzyk K."/>
            <person name="Murdoch R.W."/>
            <person name="Higgins S."/>
            <person name="Loffler F."/>
        </authorList>
    </citation>
    <scope>NUCLEOTIDE SEQUENCE</scope>
</reference>
<protein>
    <submittedName>
        <fullName evidence="5">Transcriptional repressor SmtB</fullName>
    </submittedName>
</protein>
<dbReference type="GO" id="GO:0003700">
    <property type="term" value="F:DNA-binding transcription factor activity"/>
    <property type="evidence" value="ECO:0007669"/>
    <property type="project" value="InterPro"/>
</dbReference>
<dbReference type="InterPro" id="IPR001845">
    <property type="entry name" value="HTH_ArsR_DNA-bd_dom"/>
</dbReference>
<dbReference type="NCBIfam" id="NF033788">
    <property type="entry name" value="HTH_metalloreg"/>
    <property type="match status" value="1"/>
</dbReference>
<dbReference type="EMBL" id="VSSQ01005985">
    <property type="protein sequence ID" value="MPM31121.1"/>
    <property type="molecule type" value="Genomic_DNA"/>
</dbReference>
<dbReference type="InterPro" id="IPR036388">
    <property type="entry name" value="WH-like_DNA-bd_sf"/>
</dbReference>
<dbReference type="PANTHER" id="PTHR43132:SF6">
    <property type="entry name" value="HTH-TYPE TRANSCRIPTIONAL REPRESSOR CZRA"/>
    <property type="match status" value="1"/>
</dbReference>
<accession>A0A644YTB2</accession>
<name>A0A644YTB2_9ZZZZ</name>
<dbReference type="Pfam" id="PF01022">
    <property type="entry name" value="HTH_5"/>
    <property type="match status" value="1"/>
</dbReference>
<gene>
    <name evidence="5" type="primary">ziaR_17</name>
    <name evidence="5" type="ORF">SDC9_77674</name>
</gene>
<dbReference type="AlphaFoldDB" id="A0A644YTB2"/>
<keyword evidence="2" id="KW-0238">DNA-binding</keyword>
<dbReference type="PANTHER" id="PTHR43132">
    <property type="entry name" value="ARSENICAL RESISTANCE OPERON REPRESSOR ARSR-RELATED"/>
    <property type="match status" value="1"/>
</dbReference>
<dbReference type="CDD" id="cd00090">
    <property type="entry name" value="HTH_ARSR"/>
    <property type="match status" value="1"/>
</dbReference>
<feature type="domain" description="HTH arsR-type" evidence="4">
    <location>
        <begin position="28"/>
        <end position="120"/>
    </location>
</feature>
<dbReference type="Gene3D" id="1.10.10.10">
    <property type="entry name" value="Winged helix-like DNA-binding domain superfamily/Winged helix DNA-binding domain"/>
    <property type="match status" value="1"/>
</dbReference>
<comment type="caution">
    <text evidence="5">The sequence shown here is derived from an EMBL/GenBank/DDBJ whole genome shotgun (WGS) entry which is preliminary data.</text>
</comment>
<dbReference type="InterPro" id="IPR051011">
    <property type="entry name" value="Metal_resp_trans_reg"/>
</dbReference>